<evidence type="ECO:0000256" key="8">
    <source>
        <dbReference type="ARBA" id="ARBA00023136"/>
    </source>
</evidence>
<dbReference type="PANTHER" id="PTHR10766">
    <property type="entry name" value="TRANSMEMBRANE 9 SUPERFAMILY PROTEIN"/>
    <property type="match status" value="1"/>
</dbReference>
<keyword evidence="10" id="KW-0675">Receptor</keyword>
<evidence type="ECO:0000256" key="6">
    <source>
        <dbReference type="ARBA" id="ARBA00022753"/>
    </source>
</evidence>
<name>A0A0D2KET2_9CHLO</name>
<accession>A0A0D2KET2</accession>
<evidence type="ECO:0000256" key="7">
    <source>
        <dbReference type="ARBA" id="ARBA00022989"/>
    </source>
</evidence>
<dbReference type="GO" id="GO:0000139">
    <property type="term" value="C:Golgi membrane"/>
    <property type="evidence" value="ECO:0007669"/>
    <property type="project" value="UniProtKB-SubCell"/>
</dbReference>
<keyword evidence="11" id="KW-1185">Reference proteome</keyword>
<dbReference type="InterPro" id="IPR004240">
    <property type="entry name" value="EMP70"/>
</dbReference>
<protein>
    <recommendedName>
        <fullName evidence="9">Transmembrane 9 superfamily member</fullName>
    </recommendedName>
</protein>
<keyword evidence="8" id="KW-0472">Membrane</keyword>
<dbReference type="OrthoDB" id="1666796at2759"/>
<evidence type="ECO:0000256" key="1">
    <source>
        <dbReference type="ARBA" id="ARBA00004337"/>
    </source>
</evidence>
<dbReference type="GO" id="GO:0072657">
    <property type="term" value="P:protein localization to membrane"/>
    <property type="evidence" value="ECO:0007669"/>
    <property type="project" value="TreeGrafter"/>
</dbReference>
<evidence type="ECO:0000256" key="3">
    <source>
        <dbReference type="ARBA" id="ARBA00005227"/>
    </source>
</evidence>
<dbReference type="RefSeq" id="XP_013893388.1">
    <property type="nucleotide sequence ID" value="XM_014037934.1"/>
</dbReference>
<evidence type="ECO:0000256" key="4">
    <source>
        <dbReference type="ARBA" id="ARBA00022692"/>
    </source>
</evidence>
<dbReference type="Proteomes" id="UP000054498">
    <property type="component" value="Unassembled WGS sequence"/>
</dbReference>
<dbReference type="GeneID" id="25731071"/>
<evidence type="ECO:0000313" key="10">
    <source>
        <dbReference type="EMBL" id="KIY94368.1"/>
    </source>
</evidence>
<organism evidence="10 11">
    <name type="scientific">Monoraphidium neglectum</name>
    <dbReference type="NCBI Taxonomy" id="145388"/>
    <lineage>
        <taxon>Eukaryota</taxon>
        <taxon>Viridiplantae</taxon>
        <taxon>Chlorophyta</taxon>
        <taxon>core chlorophytes</taxon>
        <taxon>Chlorophyceae</taxon>
        <taxon>CS clade</taxon>
        <taxon>Sphaeropleales</taxon>
        <taxon>Selenastraceae</taxon>
        <taxon>Monoraphidium</taxon>
    </lineage>
</organism>
<evidence type="ECO:0000256" key="9">
    <source>
        <dbReference type="RuleBase" id="RU363079"/>
    </source>
</evidence>
<keyword evidence="6" id="KW-0967">Endosome</keyword>
<dbReference type="KEGG" id="mng:MNEG_13593"/>
<dbReference type="GO" id="GO:0010008">
    <property type="term" value="C:endosome membrane"/>
    <property type="evidence" value="ECO:0007669"/>
    <property type="project" value="UniProtKB-SubCell"/>
</dbReference>
<evidence type="ECO:0000256" key="2">
    <source>
        <dbReference type="ARBA" id="ARBA00004653"/>
    </source>
</evidence>
<comment type="subcellular location">
    <subcellularLocation>
        <location evidence="1">Endosome membrane</location>
        <topology evidence="1">Multi-pass membrane protein</topology>
    </subcellularLocation>
    <subcellularLocation>
        <location evidence="2">Golgi apparatus membrane</location>
        <topology evidence="2">Multi-pass membrane protein</topology>
    </subcellularLocation>
</comment>
<keyword evidence="4" id="KW-0812">Transmembrane</keyword>
<sequence>MTFEYYMLPYCKPAGGVKWKTLGMGEVVDANRMASTPYDLAFRVERTNQRVCKKELSKEDAQKFRDAVRDDWYFQMYFDDLPVWGFVGKVEKIIPNQYE</sequence>
<reference evidence="10 11" key="1">
    <citation type="journal article" date="2013" name="BMC Genomics">
        <title>Reconstruction of the lipid metabolism for the microalga Monoraphidium neglectum from its genome sequence reveals characteristics suitable for biofuel production.</title>
        <authorList>
            <person name="Bogen C."/>
            <person name="Al-Dilaimi A."/>
            <person name="Albersmeier A."/>
            <person name="Wichmann J."/>
            <person name="Grundmann M."/>
            <person name="Rupp O."/>
            <person name="Lauersen K.J."/>
            <person name="Blifernez-Klassen O."/>
            <person name="Kalinowski J."/>
            <person name="Goesmann A."/>
            <person name="Mussgnug J.H."/>
            <person name="Kruse O."/>
        </authorList>
    </citation>
    <scope>NUCLEOTIDE SEQUENCE [LARGE SCALE GENOMIC DNA]</scope>
    <source>
        <strain evidence="10 11">SAG 48.87</strain>
    </source>
</reference>
<evidence type="ECO:0000313" key="11">
    <source>
        <dbReference type="Proteomes" id="UP000054498"/>
    </source>
</evidence>
<comment type="similarity">
    <text evidence="3 9">Belongs to the nonaspanin (TM9SF) (TC 9.A.2) family.</text>
</comment>
<keyword evidence="5" id="KW-0732">Signal</keyword>
<dbReference type="PANTHER" id="PTHR10766:SF177">
    <property type="entry name" value="TRANSMEMBRANE 9 SUPERFAMILY MEMBER 1"/>
    <property type="match status" value="1"/>
</dbReference>
<dbReference type="AlphaFoldDB" id="A0A0D2KET2"/>
<gene>
    <name evidence="10" type="ORF">MNEG_13593</name>
</gene>
<dbReference type="EMBL" id="KK104142">
    <property type="protein sequence ID" value="KIY94368.1"/>
    <property type="molecule type" value="Genomic_DNA"/>
</dbReference>
<keyword evidence="7" id="KW-1133">Transmembrane helix</keyword>
<dbReference type="Pfam" id="PF02990">
    <property type="entry name" value="EMP70"/>
    <property type="match status" value="1"/>
</dbReference>
<evidence type="ECO:0000256" key="5">
    <source>
        <dbReference type="ARBA" id="ARBA00022729"/>
    </source>
</evidence>
<proteinExistence type="inferred from homology"/>